<dbReference type="Proteomes" id="UP000077521">
    <property type="component" value="Unassembled WGS sequence"/>
</dbReference>
<dbReference type="AlphaFoldDB" id="A0A8T8S9Y0"/>
<accession>A0A8T8S9Y0</accession>
<gene>
    <name evidence="2" type="ORF">A4X13_0g9381</name>
</gene>
<organism evidence="2 3">
    <name type="scientific">Tilletia indica</name>
    <dbReference type="NCBI Taxonomy" id="43049"/>
    <lineage>
        <taxon>Eukaryota</taxon>
        <taxon>Fungi</taxon>
        <taxon>Dikarya</taxon>
        <taxon>Basidiomycota</taxon>
        <taxon>Ustilaginomycotina</taxon>
        <taxon>Exobasidiomycetes</taxon>
        <taxon>Tilletiales</taxon>
        <taxon>Tilletiaceae</taxon>
        <taxon>Tilletia</taxon>
    </lineage>
</organism>
<name>A0A8T8S9Y0_9BASI</name>
<dbReference type="EMBL" id="LWDF02002577">
    <property type="protein sequence ID" value="KAE8235769.1"/>
    <property type="molecule type" value="Genomic_DNA"/>
</dbReference>
<evidence type="ECO:0000313" key="3">
    <source>
        <dbReference type="Proteomes" id="UP000077521"/>
    </source>
</evidence>
<evidence type="ECO:0000256" key="1">
    <source>
        <dbReference type="SAM" id="MobiDB-lite"/>
    </source>
</evidence>
<proteinExistence type="predicted"/>
<evidence type="ECO:0000313" key="2">
    <source>
        <dbReference type="EMBL" id="KAE8235769.1"/>
    </source>
</evidence>
<feature type="non-terminal residue" evidence="2">
    <location>
        <position position="1"/>
    </location>
</feature>
<comment type="caution">
    <text evidence="2">The sequence shown here is derived from an EMBL/GenBank/DDBJ whole genome shotgun (WGS) entry which is preliminary data.</text>
</comment>
<feature type="region of interest" description="Disordered" evidence="1">
    <location>
        <begin position="1"/>
        <end position="34"/>
    </location>
</feature>
<keyword evidence="3" id="KW-1185">Reference proteome</keyword>
<protein>
    <submittedName>
        <fullName evidence="2">Uncharacterized protein</fullName>
    </submittedName>
</protein>
<reference evidence="2" key="1">
    <citation type="submission" date="2016-04" db="EMBL/GenBank/DDBJ databases">
        <authorList>
            <person name="Nguyen H.D."/>
            <person name="Samba Siva P."/>
            <person name="Cullis J."/>
            <person name="Levesque C.A."/>
            <person name="Hambleton S."/>
        </authorList>
    </citation>
    <scope>NUCLEOTIDE SEQUENCE</scope>
    <source>
        <strain evidence="2">DAOMC 236416</strain>
    </source>
</reference>
<sequence>VRYVKARRTPAAAQTVRRGGKTTADDLPSKLKGRSARNKVRDVFETAWLARQYEHSAQLSGRTQRYKGPDLTG</sequence>
<reference evidence="2" key="2">
    <citation type="journal article" date="2019" name="IMA Fungus">
        <title>Genome sequencing and comparison of five Tilletia species to identify candidate genes for the detection of regulated species infecting wheat.</title>
        <authorList>
            <person name="Nguyen H.D.T."/>
            <person name="Sultana T."/>
            <person name="Kesanakurti P."/>
            <person name="Hambleton S."/>
        </authorList>
    </citation>
    <scope>NUCLEOTIDE SEQUENCE</scope>
    <source>
        <strain evidence="2">DAOMC 236416</strain>
    </source>
</reference>